<dbReference type="PANTHER" id="PTHR36439:SF1">
    <property type="entry name" value="DUF1697 DOMAIN-CONTAINING PROTEIN"/>
    <property type="match status" value="1"/>
</dbReference>
<gene>
    <name evidence="1" type="ORF">GOHSU_26_00040</name>
</gene>
<dbReference type="PANTHER" id="PTHR36439">
    <property type="entry name" value="BLL4334 PROTEIN"/>
    <property type="match status" value="1"/>
</dbReference>
<protein>
    <recommendedName>
        <fullName evidence="3">DUF1697 domain-containing protein</fullName>
    </recommendedName>
</protein>
<sequence length="180" mass="19063">MNDEPRIHMLRAVNVGGARLPMARLREIAADLGATRVRTYIASGNLLCRPPGPGFDRALEEAIGAEFGFSREVISRTADELAQALSAYPFGTPPDFTDTPHGHICFLTAAPDPDNIAAFTGRDFGAGERLAVIGRQLHLDYPSGVGTSKLTAPVIATGLGVPGTARNLRTVTTLIALARD</sequence>
<dbReference type="EMBL" id="BANT01000026">
    <property type="protein sequence ID" value="GAC57847.1"/>
    <property type="molecule type" value="Genomic_DNA"/>
</dbReference>
<dbReference type="Gene3D" id="3.30.70.1280">
    <property type="entry name" value="SP0830-like domains"/>
    <property type="match status" value="1"/>
</dbReference>
<dbReference type="PIRSF" id="PIRSF008502">
    <property type="entry name" value="UCP008502"/>
    <property type="match status" value="1"/>
</dbReference>
<evidence type="ECO:0000313" key="1">
    <source>
        <dbReference type="EMBL" id="GAC57847.1"/>
    </source>
</evidence>
<dbReference type="Pfam" id="PF08002">
    <property type="entry name" value="DUF1697"/>
    <property type="match status" value="1"/>
</dbReference>
<dbReference type="Proteomes" id="UP000053405">
    <property type="component" value="Unassembled WGS sequence"/>
</dbReference>
<dbReference type="eggNOG" id="COG3797">
    <property type="taxonomic scope" value="Bacteria"/>
</dbReference>
<name>L7LCP0_9ACTN</name>
<proteinExistence type="predicted"/>
<evidence type="ECO:0000313" key="2">
    <source>
        <dbReference type="Proteomes" id="UP000053405"/>
    </source>
</evidence>
<evidence type="ECO:0008006" key="3">
    <source>
        <dbReference type="Google" id="ProtNLM"/>
    </source>
</evidence>
<organism evidence="1 2">
    <name type="scientific">Gordonia hirsuta DSM 44140 = NBRC 16056</name>
    <dbReference type="NCBI Taxonomy" id="1121927"/>
    <lineage>
        <taxon>Bacteria</taxon>
        <taxon>Bacillati</taxon>
        <taxon>Actinomycetota</taxon>
        <taxon>Actinomycetes</taxon>
        <taxon>Mycobacteriales</taxon>
        <taxon>Gordoniaceae</taxon>
        <taxon>Gordonia</taxon>
    </lineage>
</organism>
<dbReference type="SUPFAM" id="SSF160379">
    <property type="entry name" value="SP0830-like"/>
    <property type="match status" value="1"/>
</dbReference>
<dbReference type="InterPro" id="IPR012545">
    <property type="entry name" value="DUF1697"/>
</dbReference>
<accession>L7LCP0</accession>
<comment type="caution">
    <text evidence="1">The sequence shown here is derived from an EMBL/GenBank/DDBJ whole genome shotgun (WGS) entry which is preliminary data.</text>
</comment>
<dbReference type="AlphaFoldDB" id="L7LCP0"/>
<dbReference type="RefSeq" id="WP_005940798.1">
    <property type="nucleotide sequence ID" value="NZ_ATVK01000052.1"/>
</dbReference>
<keyword evidence="2" id="KW-1185">Reference proteome</keyword>
<reference evidence="1 2" key="1">
    <citation type="submission" date="2012-12" db="EMBL/GenBank/DDBJ databases">
        <title>Whole genome shotgun sequence of Gordonia hirsuta NBRC 16056.</title>
        <authorList>
            <person name="Isaki-Nakamura S."/>
            <person name="Hosoyama A."/>
            <person name="Tsuchikane K."/>
            <person name="Katsumata H."/>
            <person name="Baba S."/>
            <person name="Yamazaki S."/>
            <person name="Fujita N."/>
        </authorList>
    </citation>
    <scope>NUCLEOTIDE SEQUENCE [LARGE SCALE GENOMIC DNA]</scope>
    <source>
        <strain evidence="1 2">NBRC 16056</strain>
    </source>
</reference>